<dbReference type="EMBL" id="JARBHB010000006">
    <property type="protein sequence ID" value="KAJ8882170.1"/>
    <property type="molecule type" value="Genomic_DNA"/>
</dbReference>
<feature type="non-terminal residue" evidence="1">
    <location>
        <position position="92"/>
    </location>
</feature>
<comment type="caution">
    <text evidence="1">The sequence shown here is derived from an EMBL/GenBank/DDBJ whole genome shotgun (WGS) entry which is preliminary data.</text>
</comment>
<protein>
    <submittedName>
        <fullName evidence="1">Uncharacterized protein</fullName>
    </submittedName>
</protein>
<keyword evidence="2" id="KW-1185">Reference proteome</keyword>
<evidence type="ECO:0000313" key="2">
    <source>
        <dbReference type="Proteomes" id="UP001159363"/>
    </source>
</evidence>
<reference evidence="1 2" key="1">
    <citation type="submission" date="2023-02" db="EMBL/GenBank/DDBJ databases">
        <title>LHISI_Scaffold_Assembly.</title>
        <authorList>
            <person name="Stuart O.P."/>
            <person name="Cleave R."/>
            <person name="Magrath M.J.L."/>
            <person name="Mikheyev A.S."/>
        </authorList>
    </citation>
    <scope>NUCLEOTIDE SEQUENCE [LARGE SCALE GENOMIC DNA]</scope>
    <source>
        <strain evidence="1">Daus_M_001</strain>
        <tissue evidence="1">Leg muscle</tissue>
    </source>
</reference>
<organism evidence="1 2">
    <name type="scientific">Dryococelus australis</name>
    <dbReference type="NCBI Taxonomy" id="614101"/>
    <lineage>
        <taxon>Eukaryota</taxon>
        <taxon>Metazoa</taxon>
        <taxon>Ecdysozoa</taxon>
        <taxon>Arthropoda</taxon>
        <taxon>Hexapoda</taxon>
        <taxon>Insecta</taxon>
        <taxon>Pterygota</taxon>
        <taxon>Neoptera</taxon>
        <taxon>Polyneoptera</taxon>
        <taxon>Phasmatodea</taxon>
        <taxon>Verophasmatodea</taxon>
        <taxon>Anareolatae</taxon>
        <taxon>Phasmatidae</taxon>
        <taxon>Eurycanthinae</taxon>
        <taxon>Dryococelus</taxon>
    </lineage>
</organism>
<name>A0ABQ9HD16_9NEOP</name>
<sequence length="92" mass="10763">MERKLILWSDRFDGQKNNWRILALHFPLDQLQVLHRNLLEVSMFGSQFPPLGFVEPSKLSIQDKTTEDFKDVGCIELVLKKPPALRNTVEVW</sequence>
<dbReference type="Proteomes" id="UP001159363">
    <property type="component" value="Chromosome 5"/>
</dbReference>
<gene>
    <name evidence="1" type="ORF">PR048_018658</name>
</gene>
<accession>A0ABQ9HD16</accession>
<evidence type="ECO:0000313" key="1">
    <source>
        <dbReference type="EMBL" id="KAJ8882170.1"/>
    </source>
</evidence>
<proteinExistence type="predicted"/>